<keyword evidence="3" id="KW-1185">Reference proteome</keyword>
<dbReference type="GeneID" id="35600308"/>
<protein>
    <submittedName>
        <fullName evidence="2">Uncharacterized protein</fullName>
    </submittedName>
</protein>
<evidence type="ECO:0000313" key="3">
    <source>
        <dbReference type="Proteomes" id="UP000225277"/>
    </source>
</evidence>
<accession>A0A2D3V9J3</accession>
<proteinExistence type="predicted"/>
<reference evidence="2 3" key="1">
    <citation type="submission" date="2016-03" db="EMBL/GenBank/DDBJ databases">
        <authorList>
            <person name="Ploux O."/>
        </authorList>
    </citation>
    <scope>NUCLEOTIDE SEQUENCE [LARGE SCALE GENOMIC DNA]</scope>
    <source>
        <strain evidence="2 3">URUG2</strain>
    </source>
</reference>
<organism evidence="2 3">
    <name type="scientific">Ramularia collo-cygni</name>
    <dbReference type="NCBI Taxonomy" id="112498"/>
    <lineage>
        <taxon>Eukaryota</taxon>
        <taxon>Fungi</taxon>
        <taxon>Dikarya</taxon>
        <taxon>Ascomycota</taxon>
        <taxon>Pezizomycotina</taxon>
        <taxon>Dothideomycetes</taxon>
        <taxon>Dothideomycetidae</taxon>
        <taxon>Mycosphaerellales</taxon>
        <taxon>Mycosphaerellaceae</taxon>
        <taxon>Ramularia</taxon>
    </lineage>
</organism>
<dbReference type="RefSeq" id="XP_023626184.1">
    <property type="nucleotide sequence ID" value="XM_023770416.1"/>
</dbReference>
<dbReference type="AlphaFoldDB" id="A0A2D3V9J3"/>
<name>A0A2D3V9J3_9PEZI</name>
<evidence type="ECO:0000313" key="2">
    <source>
        <dbReference type="EMBL" id="CZT19294.1"/>
    </source>
</evidence>
<dbReference type="Proteomes" id="UP000225277">
    <property type="component" value="Unassembled WGS sequence"/>
</dbReference>
<gene>
    <name evidence="2" type="ORF">RCC_05140</name>
</gene>
<feature type="region of interest" description="Disordered" evidence="1">
    <location>
        <begin position="116"/>
        <end position="144"/>
    </location>
</feature>
<evidence type="ECO:0000256" key="1">
    <source>
        <dbReference type="SAM" id="MobiDB-lite"/>
    </source>
</evidence>
<feature type="compositionally biased region" description="Acidic residues" evidence="1">
    <location>
        <begin position="134"/>
        <end position="144"/>
    </location>
</feature>
<dbReference type="EMBL" id="FJUY01000007">
    <property type="protein sequence ID" value="CZT19294.1"/>
    <property type="molecule type" value="Genomic_DNA"/>
</dbReference>
<sequence>MADATDSAREAQRAAEKEYNRLGKANVRMRTSRTTLEMDIEMQSDLSWDEMAVADVKLEEQIERAKTRHLARLHKIGDKYVVLRERMRERQEEIDGRIEQNENRRQALRLEWNRRQQQELGEAEAENERNADMEHEEDGGVSVE</sequence>